<dbReference type="AlphaFoldDB" id="A0AAV5TIS8"/>
<evidence type="ECO:0000256" key="3">
    <source>
        <dbReference type="ARBA" id="ARBA00022692"/>
    </source>
</evidence>
<evidence type="ECO:0000256" key="6">
    <source>
        <dbReference type="SAM" id="Phobius"/>
    </source>
</evidence>
<evidence type="ECO:0000313" key="8">
    <source>
        <dbReference type="Proteomes" id="UP001432027"/>
    </source>
</evidence>
<dbReference type="InterPro" id="IPR019421">
    <property type="entry name" value="7TM_GPCR_serpentine_rcpt_Srd"/>
</dbReference>
<keyword evidence="5 6" id="KW-0472">Membrane</keyword>
<name>A0AAV5TIS8_9BILA</name>
<dbReference type="PANTHER" id="PTHR22945:SF40">
    <property type="entry name" value="SERPENTINE RECEPTOR, CLASS D (DELTA)-RELATED"/>
    <property type="match status" value="1"/>
</dbReference>
<comment type="similarity">
    <text evidence="2">Belongs to the nematode receptor-like protein srd family.</text>
</comment>
<comment type="caution">
    <text evidence="7">The sequence shown here is derived from an EMBL/GenBank/DDBJ whole genome shotgun (WGS) entry which is preliminary data.</text>
</comment>
<keyword evidence="4 6" id="KW-1133">Transmembrane helix</keyword>
<feature type="transmembrane region" description="Helical" evidence="6">
    <location>
        <begin position="76"/>
        <end position="109"/>
    </location>
</feature>
<evidence type="ECO:0000256" key="2">
    <source>
        <dbReference type="ARBA" id="ARBA00009166"/>
    </source>
</evidence>
<dbReference type="EMBL" id="BTSX01000004">
    <property type="protein sequence ID" value="GMS94163.1"/>
    <property type="molecule type" value="Genomic_DNA"/>
</dbReference>
<reference evidence="7" key="1">
    <citation type="submission" date="2023-10" db="EMBL/GenBank/DDBJ databases">
        <title>Genome assembly of Pristionchus species.</title>
        <authorList>
            <person name="Yoshida K."/>
            <person name="Sommer R.J."/>
        </authorList>
    </citation>
    <scope>NUCLEOTIDE SEQUENCE</scope>
    <source>
        <strain evidence="7">RS0144</strain>
    </source>
</reference>
<gene>
    <name evidence="7" type="ORF">PENTCL1PPCAC_16338</name>
</gene>
<organism evidence="7 8">
    <name type="scientific">Pristionchus entomophagus</name>
    <dbReference type="NCBI Taxonomy" id="358040"/>
    <lineage>
        <taxon>Eukaryota</taxon>
        <taxon>Metazoa</taxon>
        <taxon>Ecdysozoa</taxon>
        <taxon>Nematoda</taxon>
        <taxon>Chromadorea</taxon>
        <taxon>Rhabditida</taxon>
        <taxon>Rhabditina</taxon>
        <taxon>Diplogasteromorpha</taxon>
        <taxon>Diplogasteroidea</taxon>
        <taxon>Neodiplogasteridae</taxon>
        <taxon>Pristionchus</taxon>
    </lineage>
</organism>
<proteinExistence type="inferred from homology"/>
<evidence type="ECO:0000256" key="1">
    <source>
        <dbReference type="ARBA" id="ARBA00004141"/>
    </source>
</evidence>
<dbReference type="Pfam" id="PF10317">
    <property type="entry name" value="7TM_GPCR_Srd"/>
    <property type="match status" value="1"/>
</dbReference>
<keyword evidence="3 6" id="KW-0812">Transmembrane</keyword>
<feature type="transmembrane region" description="Helical" evidence="6">
    <location>
        <begin position="6"/>
        <end position="25"/>
    </location>
</feature>
<keyword evidence="8" id="KW-1185">Reference proteome</keyword>
<evidence type="ECO:0000256" key="4">
    <source>
        <dbReference type="ARBA" id="ARBA00022989"/>
    </source>
</evidence>
<feature type="transmembrane region" description="Helical" evidence="6">
    <location>
        <begin position="37"/>
        <end position="70"/>
    </location>
</feature>
<dbReference type="Proteomes" id="UP001432027">
    <property type="component" value="Unassembled WGS sequence"/>
</dbReference>
<dbReference type="InterPro" id="IPR050920">
    <property type="entry name" value="Nematode_rcpt-like_delta"/>
</dbReference>
<feature type="non-terminal residue" evidence="7">
    <location>
        <position position="1"/>
    </location>
</feature>
<evidence type="ECO:0000313" key="7">
    <source>
        <dbReference type="EMBL" id="GMS94163.1"/>
    </source>
</evidence>
<comment type="subcellular location">
    <subcellularLocation>
        <location evidence="1">Membrane</location>
        <topology evidence="1">Multi-pass membrane protein</topology>
    </subcellularLocation>
</comment>
<protein>
    <recommendedName>
        <fullName evidence="9">G-protein coupled receptors family 1 profile domain-containing protein</fullName>
    </recommendedName>
</protein>
<evidence type="ECO:0008006" key="9">
    <source>
        <dbReference type="Google" id="ProtNLM"/>
    </source>
</evidence>
<accession>A0AAV5TIS8</accession>
<dbReference type="GO" id="GO:0016020">
    <property type="term" value="C:membrane"/>
    <property type="evidence" value="ECO:0007669"/>
    <property type="project" value="UniProtKB-SubCell"/>
</dbReference>
<dbReference type="PANTHER" id="PTHR22945">
    <property type="entry name" value="SERPENTINE RECEPTOR, CLASS D DELTA"/>
    <property type="match status" value="1"/>
</dbReference>
<sequence length="113" mass="12627">TISIHTFVDSLAVILNVLFLLAIALRTPPNLRSYAVLLMYCTTVDLIAAICSLMIMIRVIPVGVLVAYIYDGPCVALSSFFCHCLYSITLVTFLQSFLLIVVSFAYRLYVLKR</sequence>
<evidence type="ECO:0000256" key="5">
    <source>
        <dbReference type="ARBA" id="ARBA00023136"/>
    </source>
</evidence>
<feature type="non-terminal residue" evidence="7">
    <location>
        <position position="113"/>
    </location>
</feature>